<dbReference type="CDD" id="cd02201">
    <property type="entry name" value="FtsZ_type1"/>
    <property type="match status" value="1"/>
</dbReference>
<evidence type="ECO:0000256" key="4">
    <source>
        <dbReference type="HAMAP-Rule" id="MF_00909"/>
    </source>
</evidence>
<dbReference type="InterPro" id="IPR036525">
    <property type="entry name" value="Tubulin/FtsZ_GTPase_sf"/>
</dbReference>
<dbReference type="Gene3D" id="3.30.1330.20">
    <property type="entry name" value="Tubulin/FtsZ, C-terminal domain"/>
    <property type="match status" value="1"/>
</dbReference>
<dbReference type="SUPFAM" id="SSF52490">
    <property type="entry name" value="Tubulin nucleotide-binding domain-like"/>
    <property type="match status" value="1"/>
</dbReference>
<comment type="similarity">
    <text evidence="1 4">Belongs to the FtsZ family.</text>
</comment>
<accession>A0ABX1T0E4</accession>
<dbReference type="NCBIfam" id="TIGR00065">
    <property type="entry name" value="ftsZ"/>
    <property type="match status" value="1"/>
</dbReference>
<evidence type="ECO:0000259" key="8">
    <source>
        <dbReference type="SMART" id="SM00865"/>
    </source>
</evidence>
<dbReference type="HAMAP" id="MF_00909">
    <property type="entry name" value="FtsZ"/>
    <property type="match status" value="1"/>
</dbReference>
<dbReference type="InterPro" id="IPR024757">
    <property type="entry name" value="FtsZ_C"/>
</dbReference>
<feature type="domain" description="Tubulin/FtsZ 2-layer sandwich" evidence="8">
    <location>
        <begin position="210"/>
        <end position="328"/>
    </location>
</feature>
<keyword evidence="4" id="KW-0131">Cell cycle</keyword>
<evidence type="ECO:0000256" key="2">
    <source>
        <dbReference type="ARBA" id="ARBA00022741"/>
    </source>
</evidence>
<keyword evidence="10" id="KW-1185">Reference proteome</keyword>
<dbReference type="SMART" id="SM00865">
    <property type="entry name" value="Tubulin_C"/>
    <property type="match status" value="1"/>
</dbReference>
<dbReference type="InterPro" id="IPR045061">
    <property type="entry name" value="FtsZ/CetZ"/>
</dbReference>
<proteinExistence type="inferred from homology"/>
<dbReference type="Pfam" id="PF12327">
    <property type="entry name" value="FtsZ_C"/>
    <property type="match status" value="1"/>
</dbReference>
<evidence type="ECO:0000256" key="3">
    <source>
        <dbReference type="ARBA" id="ARBA00023134"/>
    </source>
</evidence>
<dbReference type="InterPro" id="IPR008280">
    <property type="entry name" value="Tub_FtsZ_C"/>
</dbReference>
<feature type="binding site" evidence="4">
    <location>
        <position position="146"/>
    </location>
    <ligand>
        <name>GTP</name>
        <dbReference type="ChEBI" id="CHEBI:37565"/>
    </ligand>
</feature>
<dbReference type="SMART" id="SM00864">
    <property type="entry name" value="Tubulin"/>
    <property type="match status" value="1"/>
</dbReference>
<keyword evidence="2 4" id="KW-0547">Nucleotide-binding</keyword>
<dbReference type="RefSeq" id="WP_169036069.1">
    <property type="nucleotide sequence ID" value="NZ_LANA01000001.1"/>
</dbReference>
<sequence>MTINFKAPEIKELQPRLLVVGVGGAGGNALNEMIDNGLQGVEFIAVNTDAQDLKSSKAKARIQIGLNLTKGLGAGAKHDIGQAAADESLNDIINTLQGANMVFIAAGMGGGTGTGAAHVIARAAKELNILTVGVVTLPFLYEGPSRMRTAQQGLEELRKHVDTIIVIPNQNLFKIANEQTTFEESFKLSNNVLMQGVQSVTDLMVRPGIVNLDFADVETVMSSMGKAMMGTGEAEGEDRATKATDMAISNPLIDDYTLKGAKGLLVNITGGKDLKLFEVDEVVNKIRAEVDPEAEVIIGAITSSDLDGKIRVSIVATALDGQQPDSKSVINMVHRIQNRNPGYSDFNTTGTTQSFNYSSTVTSPISDGANALKLENEIIAETTINNSSSKIMNEQTVANQEVESIVGDNNLNDYEQSFAEEAVSTTSEIKEKNVMETKHISNGLENFGVEGESAPDLFNADYENPESESLLSSEGLENISDDDDLEIPAFLRRQKN</sequence>
<protein>
    <recommendedName>
        <fullName evidence="4 5">Cell division protein FtsZ</fullName>
    </recommendedName>
</protein>
<feature type="region of interest" description="Disordered" evidence="6">
    <location>
        <begin position="446"/>
        <end position="496"/>
    </location>
</feature>
<comment type="subcellular location">
    <subcellularLocation>
        <location evidence="4">Cytoplasm</location>
    </subcellularLocation>
    <text evidence="4">Assembles at midcell at the inner surface of the cytoplasmic membrane.</text>
</comment>
<dbReference type="Proteomes" id="UP001166004">
    <property type="component" value="Unassembled WGS sequence"/>
</dbReference>
<dbReference type="InterPro" id="IPR003008">
    <property type="entry name" value="Tubulin_FtsZ_GTPase"/>
</dbReference>
<name>A0ABX1T0E4_PELUQ</name>
<dbReference type="InterPro" id="IPR000158">
    <property type="entry name" value="Cell_div_FtsZ"/>
</dbReference>
<comment type="function">
    <text evidence="4">Essential cell division protein that forms a contractile ring structure (Z ring) at the future cell division site. The regulation of the ring assembly controls the timing and the location of cell division. One of the functions of the FtsZ ring is to recruit other cell division proteins to the septum to produce a new cell wall between the dividing cells. Binds GTP and shows GTPase activity.</text>
</comment>
<comment type="caution">
    <text evidence="9">The sequence shown here is derived from an EMBL/GenBank/DDBJ whole genome shotgun (WGS) entry which is preliminary data.</text>
</comment>
<dbReference type="InterPro" id="IPR037103">
    <property type="entry name" value="Tubulin/FtsZ-like_C"/>
</dbReference>
<evidence type="ECO:0000313" key="10">
    <source>
        <dbReference type="Proteomes" id="UP001166004"/>
    </source>
</evidence>
<dbReference type="Pfam" id="PF00091">
    <property type="entry name" value="Tubulin"/>
    <property type="match status" value="1"/>
</dbReference>
<reference evidence="9 10" key="1">
    <citation type="submission" date="2019-07" db="EMBL/GenBank/DDBJ databases">
        <title>SAR11 Genome Evolution.</title>
        <authorList>
            <person name="Giovannoni S."/>
        </authorList>
    </citation>
    <scope>NUCLEOTIDE SEQUENCE [LARGE SCALE GENOMIC DNA]</scope>
    <source>
        <strain evidence="9 10">HTCC9565</strain>
    </source>
</reference>
<dbReference type="PANTHER" id="PTHR30314:SF3">
    <property type="entry name" value="MITOCHONDRIAL DIVISION PROTEIN FSZA"/>
    <property type="match status" value="1"/>
</dbReference>
<feature type="binding site" evidence="4">
    <location>
        <position position="190"/>
    </location>
    <ligand>
        <name>GTP</name>
        <dbReference type="ChEBI" id="CHEBI:37565"/>
    </ligand>
</feature>
<dbReference type="InterPro" id="IPR018316">
    <property type="entry name" value="Tubulin/FtsZ_2-layer-sand-dom"/>
</dbReference>
<evidence type="ECO:0000256" key="5">
    <source>
        <dbReference type="NCBIfam" id="TIGR00065"/>
    </source>
</evidence>
<dbReference type="GO" id="GO:0051301">
    <property type="term" value="P:cell division"/>
    <property type="evidence" value="ECO:0007669"/>
    <property type="project" value="UniProtKB-KW"/>
</dbReference>
<feature type="binding site" evidence="4">
    <location>
        <position position="142"/>
    </location>
    <ligand>
        <name>GTP</name>
        <dbReference type="ChEBI" id="CHEBI:37565"/>
    </ligand>
</feature>
<keyword evidence="4" id="KW-0717">Septation</keyword>
<gene>
    <name evidence="4" type="primary">ftsZ</name>
    <name evidence="9" type="ORF">VP91_00007300</name>
</gene>
<evidence type="ECO:0000256" key="6">
    <source>
        <dbReference type="SAM" id="MobiDB-lite"/>
    </source>
</evidence>
<comment type="subunit">
    <text evidence="4">Homodimer. Polymerizes to form a dynamic ring structure in a strictly GTP-dependent manner. Interacts directly with several other division proteins.</text>
</comment>
<keyword evidence="3 4" id="KW-0342">GTP-binding</keyword>
<dbReference type="PRINTS" id="PR00423">
    <property type="entry name" value="CELLDVISFTSZ"/>
</dbReference>
<dbReference type="SUPFAM" id="SSF55307">
    <property type="entry name" value="Tubulin C-terminal domain-like"/>
    <property type="match status" value="1"/>
</dbReference>
<dbReference type="EMBL" id="LANA01000001">
    <property type="protein sequence ID" value="NMN67583.1"/>
    <property type="molecule type" value="Genomic_DNA"/>
</dbReference>
<feature type="compositionally biased region" description="Low complexity" evidence="6">
    <location>
        <begin position="467"/>
        <end position="477"/>
    </location>
</feature>
<dbReference type="Gene3D" id="3.40.50.1440">
    <property type="entry name" value="Tubulin/FtsZ, GTPase domain"/>
    <property type="match status" value="1"/>
</dbReference>
<evidence type="ECO:0000256" key="1">
    <source>
        <dbReference type="ARBA" id="ARBA00009690"/>
    </source>
</evidence>
<organism evidence="9 10">
    <name type="scientific">Pelagibacter ubique</name>
    <dbReference type="NCBI Taxonomy" id="198252"/>
    <lineage>
        <taxon>Bacteria</taxon>
        <taxon>Pseudomonadati</taxon>
        <taxon>Pseudomonadota</taxon>
        <taxon>Alphaproteobacteria</taxon>
        <taxon>Candidatus Pelagibacterales</taxon>
        <taxon>Candidatus Pelagibacteraceae</taxon>
        <taxon>Candidatus Pelagibacter</taxon>
    </lineage>
</organism>
<keyword evidence="4" id="KW-0963">Cytoplasm</keyword>
<feature type="domain" description="Tubulin/FtsZ GTPase" evidence="7">
    <location>
        <begin position="16"/>
        <end position="208"/>
    </location>
</feature>
<feature type="binding site" evidence="4">
    <location>
        <begin position="24"/>
        <end position="28"/>
    </location>
    <ligand>
        <name>GTP</name>
        <dbReference type="ChEBI" id="CHEBI:37565"/>
    </ligand>
</feature>
<evidence type="ECO:0000259" key="7">
    <source>
        <dbReference type="SMART" id="SM00864"/>
    </source>
</evidence>
<evidence type="ECO:0000313" key="9">
    <source>
        <dbReference type="EMBL" id="NMN67583.1"/>
    </source>
</evidence>
<feature type="binding site" evidence="4">
    <location>
        <begin position="111"/>
        <end position="113"/>
    </location>
    <ligand>
        <name>GTP</name>
        <dbReference type="ChEBI" id="CHEBI:37565"/>
    </ligand>
</feature>
<keyword evidence="4 9" id="KW-0132">Cell division</keyword>
<dbReference type="PANTHER" id="PTHR30314">
    <property type="entry name" value="CELL DIVISION PROTEIN FTSZ-RELATED"/>
    <property type="match status" value="1"/>
</dbReference>